<protein>
    <submittedName>
        <fullName evidence="1">Uncharacterized protein</fullName>
    </submittedName>
</protein>
<sequence length="111" mass="11772">MAFTVACVLNMGLASYVVVGNTTSLVVHGAAAAAALTLRDTLHDATTSPCSAPCTVVSRGLTEKMAASVELSFDATEQLLLQQQQQQILAEMPRAVRSGRWLRDGDHLVLC</sequence>
<name>A0AAV5BG08_ELECO</name>
<reference evidence="1" key="2">
    <citation type="submission" date="2021-12" db="EMBL/GenBank/DDBJ databases">
        <title>Resequencing data analysis of finger millet.</title>
        <authorList>
            <person name="Hatakeyama M."/>
            <person name="Aluri S."/>
            <person name="Balachadran M.T."/>
            <person name="Sivarajan S.R."/>
            <person name="Poveda L."/>
            <person name="Shimizu-Inatsugi R."/>
            <person name="Schlapbach R."/>
            <person name="Sreeman S.M."/>
            <person name="Shimizu K.K."/>
        </authorList>
    </citation>
    <scope>NUCLEOTIDE SEQUENCE</scope>
</reference>
<evidence type="ECO:0000313" key="2">
    <source>
        <dbReference type="EMBL" id="GJM85994.1"/>
    </source>
</evidence>
<organism evidence="1 3">
    <name type="scientific">Eleusine coracana subsp. coracana</name>
    <dbReference type="NCBI Taxonomy" id="191504"/>
    <lineage>
        <taxon>Eukaryota</taxon>
        <taxon>Viridiplantae</taxon>
        <taxon>Streptophyta</taxon>
        <taxon>Embryophyta</taxon>
        <taxon>Tracheophyta</taxon>
        <taxon>Spermatophyta</taxon>
        <taxon>Magnoliopsida</taxon>
        <taxon>Liliopsida</taxon>
        <taxon>Poales</taxon>
        <taxon>Poaceae</taxon>
        <taxon>PACMAD clade</taxon>
        <taxon>Chloridoideae</taxon>
        <taxon>Cynodonteae</taxon>
        <taxon>Eleusininae</taxon>
        <taxon>Eleusine</taxon>
    </lineage>
</organism>
<dbReference type="AlphaFoldDB" id="A0AAV5BG08"/>
<gene>
    <name evidence="1" type="primary">ga01124</name>
    <name evidence="2" type="synonym">ga01811</name>
    <name evidence="1" type="ORF">PR202_ga01124</name>
    <name evidence="2" type="ORF">PR202_ga01811</name>
</gene>
<dbReference type="EMBL" id="BQKI01000001">
    <property type="protein sequence ID" value="GJM85994.1"/>
    <property type="molecule type" value="Genomic_DNA"/>
</dbReference>
<accession>A0AAV5BG08</accession>
<evidence type="ECO:0000313" key="1">
    <source>
        <dbReference type="EMBL" id="GJM85366.1"/>
    </source>
</evidence>
<dbReference type="EMBL" id="BQKI01000001">
    <property type="protein sequence ID" value="GJM85366.1"/>
    <property type="molecule type" value="Genomic_DNA"/>
</dbReference>
<evidence type="ECO:0000313" key="3">
    <source>
        <dbReference type="Proteomes" id="UP001054889"/>
    </source>
</evidence>
<dbReference type="Proteomes" id="UP001054889">
    <property type="component" value="Unassembled WGS sequence"/>
</dbReference>
<keyword evidence="3" id="KW-1185">Reference proteome</keyword>
<reference evidence="1" key="1">
    <citation type="journal article" date="2018" name="DNA Res.">
        <title>Multiple hybrid de novo genome assembly of finger millet, an orphan allotetraploid crop.</title>
        <authorList>
            <person name="Hatakeyama M."/>
            <person name="Aluri S."/>
            <person name="Balachadran M.T."/>
            <person name="Sivarajan S.R."/>
            <person name="Patrignani A."/>
            <person name="Gruter S."/>
            <person name="Poveda L."/>
            <person name="Shimizu-Inatsugi R."/>
            <person name="Baeten J."/>
            <person name="Francoijs K.J."/>
            <person name="Nataraja K.N."/>
            <person name="Reddy Y.A.N."/>
            <person name="Phadnis S."/>
            <person name="Ravikumar R.L."/>
            <person name="Schlapbach R."/>
            <person name="Sreeman S.M."/>
            <person name="Shimizu K.K."/>
        </authorList>
    </citation>
    <scope>NUCLEOTIDE SEQUENCE</scope>
</reference>
<comment type="caution">
    <text evidence="1">The sequence shown here is derived from an EMBL/GenBank/DDBJ whole genome shotgun (WGS) entry which is preliminary data.</text>
</comment>
<proteinExistence type="predicted"/>